<comment type="caution">
    <text evidence="8">The sequence shown here is derived from an EMBL/GenBank/DDBJ whole genome shotgun (WGS) entry which is preliminary data.</text>
</comment>
<dbReference type="PROSITE" id="PS51461">
    <property type="entry name" value="NC1_FIB"/>
    <property type="match status" value="1"/>
</dbReference>
<sequence>KTCSEIKSHSPQATSGSYVIDPDGEGGYQPFSVFCEMTDKNGIGVTVVGHDSEDRILVKGYEAAGSYVRNVVYIGASVTQLAALATNSTNCEQFIKYECFHSMLLINGYGWWVSRDNIKITYWGGATPADSNKCACGVTNSCVVSNKGCNCDKNDEIWREDSGLLTEKSLLPVVQLRFGDTGHSGEYGYHTLGKFKCYALTRKRFYCKNMAVTILNLLISLSIMFDAVATLPQANLYRDLKRQIAFGNFKPDQRHKLVGTNIASSLVSDIIDCTLNCVSESLCKSFNIAASPDSENLYLCELLDTDKHRVSVNDLQANPAFNHYSPWVSFDVYLNIIFCLGKTCSDIKLHSPQAKSGSYVIDPDEIGGYEPFTVSFDMTDKYEVGVTVIGHDSEDRMLVNGLESRGSYVRDVNYIGGSVAQLAVLSFTSAHCEQFIKYECVGSTLFRGESPHGWWVSRDNIKMTYWGGATSANPYKCACGVTDSCADKSFGCNCDKNDAVSREDSGLLTEKLYLPVTQLRFGDTSGANEKGYHTLGKFKCYGIA</sequence>
<feature type="non-terminal residue" evidence="8">
    <location>
        <position position="1"/>
    </location>
</feature>
<evidence type="ECO:0000313" key="9">
    <source>
        <dbReference type="Proteomes" id="UP001159427"/>
    </source>
</evidence>
<name>A0ABN8PRW6_9CNID</name>
<evidence type="ECO:0000259" key="7">
    <source>
        <dbReference type="PROSITE" id="PS51461"/>
    </source>
</evidence>
<evidence type="ECO:0000313" key="8">
    <source>
        <dbReference type="EMBL" id="CAH3147395.1"/>
    </source>
</evidence>
<organism evidence="8 9">
    <name type="scientific">Porites evermanni</name>
    <dbReference type="NCBI Taxonomy" id="104178"/>
    <lineage>
        <taxon>Eukaryota</taxon>
        <taxon>Metazoa</taxon>
        <taxon>Cnidaria</taxon>
        <taxon>Anthozoa</taxon>
        <taxon>Hexacorallia</taxon>
        <taxon>Scleractinia</taxon>
        <taxon>Fungiina</taxon>
        <taxon>Poritidae</taxon>
        <taxon>Porites</taxon>
    </lineage>
</organism>
<dbReference type="Proteomes" id="UP001159427">
    <property type="component" value="Unassembled WGS sequence"/>
</dbReference>
<keyword evidence="5" id="KW-1133">Transmembrane helix</keyword>
<protein>
    <submittedName>
        <fullName evidence="8">Uncharacterized protein</fullName>
    </submittedName>
</protein>
<evidence type="ECO:0000259" key="6">
    <source>
        <dbReference type="PROSITE" id="PS51406"/>
    </source>
</evidence>
<keyword evidence="9" id="KW-1185">Reference proteome</keyword>
<comment type="subcellular location">
    <subcellularLocation>
        <location evidence="1">Secreted</location>
    </subcellularLocation>
</comment>
<reference evidence="8 9" key="1">
    <citation type="submission" date="2022-05" db="EMBL/GenBank/DDBJ databases">
        <authorList>
            <consortium name="Genoscope - CEA"/>
            <person name="William W."/>
        </authorList>
    </citation>
    <scope>NUCLEOTIDE SEQUENCE [LARGE SCALE GENOMIC DNA]</scope>
</reference>
<dbReference type="InterPro" id="IPR000885">
    <property type="entry name" value="Fib_collagen_C"/>
</dbReference>
<keyword evidence="2" id="KW-0964">Secreted</keyword>
<feature type="region of interest" description="Disordered" evidence="4">
    <location>
        <begin position="1"/>
        <end position="21"/>
    </location>
</feature>
<proteinExistence type="predicted"/>
<accession>A0ABN8PRW6</accession>
<feature type="domain" description="Fibrillar collagen NC1" evidence="7">
    <location>
        <begin position="1"/>
        <end position="198"/>
    </location>
</feature>
<feature type="domain" description="Fibrinogen C-terminal" evidence="6">
    <location>
        <begin position="1"/>
        <end position="50"/>
    </location>
</feature>
<dbReference type="EMBL" id="CALNXI010000930">
    <property type="protein sequence ID" value="CAH3147395.1"/>
    <property type="molecule type" value="Genomic_DNA"/>
</dbReference>
<evidence type="ECO:0000256" key="4">
    <source>
        <dbReference type="SAM" id="MobiDB-lite"/>
    </source>
</evidence>
<evidence type="ECO:0000256" key="5">
    <source>
        <dbReference type="SAM" id="Phobius"/>
    </source>
</evidence>
<dbReference type="SUPFAM" id="SSF56496">
    <property type="entry name" value="Fibrinogen C-terminal domain-like"/>
    <property type="match status" value="1"/>
</dbReference>
<keyword evidence="5" id="KW-0812">Transmembrane</keyword>
<evidence type="ECO:0000256" key="1">
    <source>
        <dbReference type="ARBA" id="ARBA00004613"/>
    </source>
</evidence>
<dbReference type="InterPro" id="IPR036056">
    <property type="entry name" value="Fibrinogen-like_C"/>
</dbReference>
<evidence type="ECO:0000256" key="3">
    <source>
        <dbReference type="ARBA" id="ARBA00023119"/>
    </source>
</evidence>
<dbReference type="NCBIfam" id="NF040941">
    <property type="entry name" value="GGGWT_bact"/>
    <property type="match status" value="1"/>
</dbReference>
<dbReference type="PROSITE" id="PS51406">
    <property type="entry name" value="FIBRINOGEN_C_2"/>
    <property type="match status" value="1"/>
</dbReference>
<dbReference type="InterPro" id="IPR002181">
    <property type="entry name" value="Fibrinogen_a/b/g_C_dom"/>
</dbReference>
<dbReference type="Gene3D" id="2.60.120.1000">
    <property type="match status" value="2"/>
</dbReference>
<keyword evidence="5" id="KW-0472">Membrane</keyword>
<evidence type="ECO:0000256" key="2">
    <source>
        <dbReference type="ARBA" id="ARBA00022525"/>
    </source>
</evidence>
<feature type="transmembrane region" description="Helical" evidence="5">
    <location>
        <begin position="210"/>
        <end position="231"/>
    </location>
</feature>
<keyword evidence="3" id="KW-0176">Collagen</keyword>
<gene>
    <name evidence="8" type="ORF">PEVE_00044273</name>
</gene>